<dbReference type="PANTHER" id="PTHR10285">
    <property type="entry name" value="URIDINE KINASE"/>
    <property type="match status" value="1"/>
</dbReference>
<accession>A0ABP7K4C6</accession>
<keyword evidence="3" id="KW-1185">Reference proteome</keyword>
<sequence length="200" mass="21391">MISDDLVSRIAALPHGGAGRVLVALAGAPGSGKSTLADELAARTGGRVVPMDGFHLDNRILDARGLRARKGAPETFDAAGFTAMITRLKAGGEVAIPTFDRTRDIAIAGAEMITPQDRLLIVEGNYLLFDHPDWRGLADLWDFSIRLDVPRAVLRERLVTRWRTFGLGEEAAIQRAEGNDLANADAISAATLPADLVLRG</sequence>
<dbReference type="InterPro" id="IPR027417">
    <property type="entry name" value="P-loop_NTPase"/>
</dbReference>
<protein>
    <submittedName>
        <fullName evidence="2">Nucleoside/nucleotide kinase family protein</fullName>
    </submittedName>
</protein>
<keyword evidence="2" id="KW-0808">Transferase</keyword>
<proteinExistence type="predicted"/>
<evidence type="ECO:0000313" key="3">
    <source>
        <dbReference type="Proteomes" id="UP001399917"/>
    </source>
</evidence>
<organism evidence="2 3">
    <name type="scientific">Celeribacter arenosi</name>
    <dbReference type="NCBI Taxonomy" id="792649"/>
    <lineage>
        <taxon>Bacteria</taxon>
        <taxon>Pseudomonadati</taxon>
        <taxon>Pseudomonadota</taxon>
        <taxon>Alphaproteobacteria</taxon>
        <taxon>Rhodobacterales</taxon>
        <taxon>Roseobacteraceae</taxon>
        <taxon>Celeribacter</taxon>
    </lineage>
</organism>
<comment type="caution">
    <text evidence="2">The sequence shown here is derived from an EMBL/GenBank/DDBJ whole genome shotgun (WGS) entry which is preliminary data.</text>
</comment>
<dbReference type="Gene3D" id="3.40.50.300">
    <property type="entry name" value="P-loop containing nucleotide triphosphate hydrolases"/>
    <property type="match status" value="1"/>
</dbReference>
<dbReference type="RefSeq" id="WP_344845649.1">
    <property type="nucleotide sequence ID" value="NZ_BAABDF010000006.1"/>
</dbReference>
<dbReference type="GO" id="GO:0016301">
    <property type="term" value="F:kinase activity"/>
    <property type="evidence" value="ECO:0007669"/>
    <property type="project" value="UniProtKB-KW"/>
</dbReference>
<gene>
    <name evidence="2" type="ORF">GCM10022404_14250</name>
</gene>
<name>A0ABP7K4C6_9RHOB</name>
<dbReference type="Pfam" id="PF00485">
    <property type="entry name" value="PRK"/>
    <property type="match status" value="1"/>
</dbReference>
<keyword evidence="2" id="KW-0418">Kinase</keyword>
<reference evidence="3" key="1">
    <citation type="journal article" date="2019" name="Int. J. Syst. Evol. Microbiol.">
        <title>The Global Catalogue of Microorganisms (GCM) 10K type strain sequencing project: providing services to taxonomists for standard genome sequencing and annotation.</title>
        <authorList>
            <consortium name="The Broad Institute Genomics Platform"/>
            <consortium name="The Broad Institute Genome Sequencing Center for Infectious Disease"/>
            <person name="Wu L."/>
            <person name="Ma J."/>
        </authorList>
    </citation>
    <scope>NUCLEOTIDE SEQUENCE [LARGE SCALE GENOMIC DNA]</scope>
    <source>
        <strain evidence="3">JCM 17190</strain>
    </source>
</reference>
<feature type="domain" description="Phosphoribulokinase/uridine kinase" evidence="1">
    <location>
        <begin position="23"/>
        <end position="152"/>
    </location>
</feature>
<dbReference type="SUPFAM" id="SSF52540">
    <property type="entry name" value="P-loop containing nucleoside triphosphate hydrolases"/>
    <property type="match status" value="1"/>
</dbReference>
<dbReference type="InterPro" id="IPR006083">
    <property type="entry name" value="PRK/URK"/>
</dbReference>
<dbReference type="EMBL" id="BAABDF010000006">
    <property type="protein sequence ID" value="GAA3865117.1"/>
    <property type="molecule type" value="Genomic_DNA"/>
</dbReference>
<evidence type="ECO:0000313" key="2">
    <source>
        <dbReference type="EMBL" id="GAA3865117.1"/>
    </source>
</evidence>
<evidence type="ECO:0000259" key="1">
    <source>
        <dbReference type="Pfam" id="PF00485"/>
    </source>
</evidence>
<dbReference type="Proteomes" id="UP001399917">
    <property type="component" value="Unassembled WGS sequence"/>
</dbReference>